<reference evidence="2" key="1">
    <citation type="submission" date="2013-07" db="EMBL/GenBank/DDBJ databases">
        <title>The genome of an arbuscular mycorrhizal fungus provides insights into the evolution of the oldest plant symbiosis.</title>
        <authorList>
            <consortium name="DOE Joint Genome Institute"/>
            <person name="Tisserant E."/>
            <person name="Malbreil M."/>
            <person name="Kuo A."/>
            <person name="Kohler A."/>
            <person name="Symeonidi A."/>
            <person name="Balestrini R."/>
            <person name="Charron P."/>
            <person name="Duensing N."/>
            <person name="Frei-dit-Frey N."/>
            <person name="Gianinazzi-Pearson V."/>
            <person name="Gilbert B."/>
            <person name="Handa Y."/>
            <person name="Hijri M."/>
            <person name="Kaul R."/>
            <person name="Kawaguchi M."/>
            <person name="Krajinski F."/>
            <person name="Lammers P."/>
            <person name="Lapierre D."/>
            <person name="Masclaux F.G."/>
            <person name="Murat C."/>
            <person name="Morin E."/>
            <person name="Ndikumana S."/>
            <person name="Pagni M."/>
            <person name="Petitpierre D."/>
            <person name="Requena N."/>
            <person name="Rosikiewicz P."/>
            <person name="Riley R."/>
            <person name="Saito K."/>
            <person name="San Clemente H."/>
            <person name="Shapiro H."/>
            <person name="van Tuinen D."/>
            <person name="Becard G."/>
            <person name="Bonfante P."/>
            <person name="Paszkowski U."/>
            <person name="Shachar-Hill Y."/>
            <person name="Young J.P."/>
            <person name="Sanders I.R."/>
            <person name="Henrissat B."/>
            <person name="Rensing S.A."/>
            <person name="Grigoriev I.V."/>
            <person name="Corradi N."/>
            <person name="Roux C."/>
            <person name="Martin F."/>
        </authorList>
    </citation>
    <scope>NUCLEOTIDE SEQUENCE</scope>
    <source>
        <strain evidence="2">DAOM 197198</strain>
    </source>
</reference>
<accession>U9UT48</accession>
<evidence type="ECO:0000313" key="2">
    <source>
        <dbReference type="EMBL" id="ESA23564.1"/>
    </source>
</evidence>
<feature type="compositionally biased region" description="Basic and acidic residues" evidence="1">
    <location>
        <begin position="24"/>
        <end position="44"/>
    </location>
</feature>
<proteinExistence type="predicted"/>
<sequence>MKLCLSMSSRRGNKPTGFVSSDDESGKKDHQPSKKKSKMPEKSKKSSSIKASNKSNTEIVFSDNKNNEGLYI</sequence>
<dbReference type="EMBL" id="KI274672">
    <property type="protein sequence ID" value="ESA23564.1"/>
    <property type="molecule type" value="Genomic_DNA"/>
</dbReference>
<evidence type="ECO:0000256" key="1">
    <source>
        <dbReference type="SAM" id="MobiDB-lite"/>
    </source>
</evidence>
<name>U9UT48_RHIID</name>
<feature type="compositionally biased region" description="Low complexity" evidence="1">
    <location>
        <begin position="46"/>
        <end position="55"/>
    </location>
</feature>
<organism evidence="2">
    <name type="scientific">Rhizophagus irregularis (strain DAOM 181602 / DAOM 197198 / MUCL 43194)</name>
    <name type="common">Arbuscular mycorrhizal fungus</name>
    <name type="synonym">Glomus intraradices</name>
    <dbReference type="NCBI Taxonomy" id="747089"/>
    <lineage>
        <taxon>Eukaryota</taxon>
        <taxon>Fungi</taxon>
        <taxon>Fungi incertae sedis</taxon>
        <taxon>Mucoromycota</taxon>
        <taxon>Glomeromycotina</taxon>
        <taxon>Glomeromycetes</taxon>
        <taxon>Glomerales</taxon>
        <taxon>Glomeraceae</taxon>
        <taxon>Rhizophagus</taxon>
    </lineage>
</organism>
<dbReference type="AlphaFoldDB" id="U9UT48"/>
<protein>
    <submittedName>
        <fullName evidence="2">Uncharacterized protein</fullName>
    </submittedName>
</protein>
<feature type="compositionally biased region" description="Polar residues" evidence="1">
    <location>
        <begin position="1"/>
        <end position="10"/>
    </location>
</feature>
<dbReference type="HOGENOM" id="CLU_2723441_0_0_1"/>
<gene>
    <name evidence="2" type="ORF">GLOINDRAFT_15312</name>
</gene>
<feature type="region of interest" description="Disordered" evidence="1">
    <location>
        <begin position="1"/>
        <end position="72"/>
    </location>
</feature>